<dbReference type="PANTHER" id="PTHR43547:SF2">
    <property type="entry name" value="HYBRID SIGNAL TRANSDUCTION HISTIDINE KINASE C"/>
    <property type="match status" value="1"/>
</dbReference>
<comment type="catalytic activity">
    <reaction evidence="1">
        <text>ATP + protein L-histidine = ADP + protein N-phospho-L-histidine.</text>
        <dbReference type="EC" id="2.7.13.3"/>
    </reaction>
</comment>
<comment type="caution">
    <text evidence="6">The sequence shown here is derived from an EMBL/GenBank/DDBJ whole genome shotgun (WGS) entry which is preliminary data.</text>
</comment>
<evidence type="ECO:0000256" key="1">
    <source>
        <dbReference type="ARBA" id="ARBA00000085"/>
    </source>
</evidence>
<dbReference type="Gene3D" id="1.10.287.130">
    <property type="match status" value="2"/>
</dbReference>
<dbReference type="InterPro" id="IPR003661">
    <property type="entry name" value="HisK_dim/P_dom"/>
</dbReference>
<organism evidence="6 7">
    <name type="scientific">Mojavia pulchra JT2-VF2</name>
    <dbReference type="NCBI Taxonomy" id="287848"/>
    <lineage>
        <taxon>Bacteria</taxon>
        <taxon>Bacillati</taxon>
        <taxon>Cyanobacteriota</taxon>
        <taxon>Cyanophyceae</taxon>
        <taxon>Nostocales</taxon>
        <taxon>Nostocaceae</taxon>
    </lineage>
</organism>
<dbReference type="EC" id="2.7.13.3" evidence="2"/>
<keyword evidence="3" id="KW-0597">Phosphoprotein</keyword>
<dbReference type="GO" id="GO:0000155">
    <property type="term" value="F:phosphorelay sensor kinase activity"/>
    <property type="evidence" value="ECO:0007669"/>
    <property type="project" value="InterPro"/>
</dbReference>
<feature type="domain" description="Signal transduction histidine kinase dimerisation/phosphoacceptor" evidence="5">
    <location>
        <begin position="100"/>
        <end position="168"/>
    </location>
</feature>
<evidence type="ECO:0000256" key="4">
    <source>
        <dbReference type="ARBA" id="ARBA00023012"/>
    </source>
</evidence>
<reference evidence="6" key="2">
    <citation type="journal article" date="2022" name="Microbiol. Resour. Announc.">
        <title>Metagenome Sequencing to Explore Phylogenomics of Terrestrial Cyanobacteria.</title>
        <authorList>
            <person name="Ward R.D."/>
            <person name="Stajich J.E."/>
            <person name="Johansen J.R."/>
            <person name="Huntemann M."/>
            <person name="Clum A."/>
            <person name="Foster B."/>
            <person name="Foster B."/>
            <person name="Roux S."/>
            <person name="Palaniappan K."/>
            <person name="Varghese N."/>
            <person name="Mukherjee S."/>
            <person name="Reddy T.B.K."/>
            <person name="Daum C."/>
            <person name="Copeland A."/>
            <person name="Chen I.A."/>
            <person name="Ivanova N.N."/>
            <person name="Kyrpides N.C."/>
            <person name="Shapiro N."/>
            <person name="Eloe-Fadrosh E.A."/>
            <person name="Pietrasiak N."/>
        </authorList>
    </citation>
    <scope>NUCLEOTIDE SEQUENCE</scope>
    <source>
        <strain evidence="6">JT2-VF2</strain>
    </source>
</reference>
<gene>
    <name evidence="6" type="ORF">KME32_23805</name>
</gene>
<dbReference type="Proteomes" id="UP000715781">
    <property type="component" value="Unassembled WGS sequence"/>
</dbReference>
<dbReference type="SMART" id="SM00388">
    <property type="entry name" value="HisKA"/>
    <property type="match status" value="2"/>
</dbReference>
<dbReference type="InterPro" id="IPR036097">
    <property type="entry name" value="HisK_dim/P_sf"/>
</dbReference>
<dbReference type="CDD" id="cd00082">
    <property type="entry name" value="HisKA"/>
    <property type="match status" value="1"/>
</dbReference>
<evidence type="ECO:0000313" key="6">
    <source>
        <dbReference type="EMBL" id="MBW4564109.1"/>
    </source>
</evidence>
<dbReference type="EMBL" id="JAHHHN010000018">
    <property type="protein sequence ID" value="MBW4564109.1"/>
    <property type="molecule type" value="Genomic_DNA"/>
</dbReference>
<dbReference type="Pfam" id="PF00512">
    <property type="entry name" value="HisKA"/>
    <property type="match status" value="1"/>
</dbReference>
<sequence length="181" mass="20790">MSSNTISPKVQADHINQREEFKPPLSVEFRSSLNSILCWTHLLLRGRLDQSTMLQAYEVIEHNAKRQLLLLDQLLNWCLTSDAIYPEVSKHKQPNVDCKQFKQFISSLSIEFRSSLNSILCWTHLLREGQLDQSTTVQAVEVIEKKASVLNSLLDQLLNWHFTHNDHGLTVSNELSNGHDL</sequence>
<name>A0A951UI74_9NOST</name>
<evidence type="ECO:0000256" key="2">
    <source>
        <dbReference type="ARBA" id="ARBA00012438"/>
    </source>
</evidence>
<protein>
    <recommendedName>
        <fullName evidence="2">histidine kinase</fullName>
        <ecNumber evidence="2">2.7.13.3</ecNumber>
    </recommendedName>
</protein>
<evidence type="ECO:0000259" key="5">
    <source>
        <dbReference type="SMART" id="SM00388"/>
    </source>
</evidence>
<feature type="domain" description="Signal transduction histidine kinase dimerisation/phosphoacceptor" evidence="5">
    <location>
        <begin position="17"/>
        <end position="82"/>
    </location>
</feature>
<accession>A0A951UI74</accession>
<proteinExistence type="predicted"/>
<keyword evidence="4" id="KW-0902">Two-component regulatory system</keyword>
<dbReference type="SUPFAM" id="SSF47384">
    <property type="entry name" value="Homodimeric domain of signal transducing histidine kinase"/>
    <property type="match status" value="2"/>
</dbReference>
<evidence type="ECO:0000256" key="3">
    <source>
        <dbReference type="ARBA" id="ARBA00022553"/>
    </source>
</evidence>
<dbReference type="AlphaFoldDB" id="A0A951UI74"/>
<reference evidence="6" key="1">
    <citation type="submission" date="2021-05" db="EMBL/GenBank/DDBJ databases">
        <authorList>
            <person name="Pietrasiak N."/>
            <person name="Ward R."/>
            <person name="Stajich J.E."/>
            <person name="Kurbessoian T."/>
        </authorList>
    </citation>
    <scope>NUCLEOTIDE SEQUENCE</scope>
    <source>
        <strain evidence="6">JT2-VF2</strain>
    </source>
</reference>
<dbReference type="PANTHER" id="PTHR43547">
    <property type="entry name" value="TWO-COMPONENT HISTIDINE KINASE"/>
    <property type="match status" value="1"/>
</dbReference>
<evidence type="ECO:0000313" key="7">
    <source>
        <dbReference type="Proteomes" id="UP000715781"/>
    </source>
</evidence>